<protein>
    <submittedName>
        <fullName evidence="2">Uncharacterized protein</fullName>
    </submittedName>
</protein>
<feature type="region of interest" description="Disordered" evidence="1">
    <location>
        <begin position="47"/>
        <end position="89"/>
    </location>
</feature>
<evidence type="ECO:0000256" key="1">
    <source>
        <dbReference type="SAM" id="MobiDB-lite"/>
    </source>
</evidence>
<accession>A0A6J4RFJ1</accession>
<sequence>MHVTTPWNFTPLARSMTWSWPLARNEPFGDGRVAVFWALKAMVSPGPFAPSKMSCPPPVDRHRHSSRNQRERRTHVEEDSRLRNICPAR</sequence>
<name>A0A6J4RFJ1_9ACTN</name>
<feature type="compositionally biased region" description="Basic and acidic residues" evidence="1">
    <location>
        <begin position="68"/>
        <end position="82"/>
    </location>
</feature>
<proteinExistence type="predicted"/>
<gene>
    <name evidence="2" type="ORF">AVDCRST_MAG30-133</name>
</gene>
<reference evidence="2" key="1">
    <citation type="submission" date="2020-02" db="EMBL/GenBank/DDBJ databases">
        <authorList>
            <person name="Meier V. D."/>
        </authorList>
    </citation>
    <scope>NUCLEOTIDE SEQUENCE</scope>
    <source>
        <strain evidence="2">AVDCRST_MAG30</strain>
    </source>
</reference>
<dbReference type="EMBL" id="CADCVS010000026">
    <property type="protein sequence ID" value="CAA9471361.1"/>
    <property type="molecule type" value="Genomic_DNA"/>
</dbReference>
<organism evidence="2">
    <name type="scientific">uncultured Solirubrobacteraceae bacterium</name>
    <dbReference type="NCBI Taxonomy" id="1162706"/>
    <lineage>
        <taxon>Bacteria</taxon>
        <taxon>Bacillati</taxon>
        <taxon>Actinomycetota</taxon>
        <taxon>Thermoleophilia</taxon>
        <taxon>Solirubrobacterales</taxon>
        <taxon>Solirubrobacteraceae</taxon>
        <taxon>environmental samples</taxon>
    </lineage>
</organism>
<evidence type="ECO:0000313" key="2">
    <source>
        <dbReference type="EMBL" id="CAA9471361.1"/>
    </source>
</evidence>
<dbReference type="AlphaFoldDB" id="A0A6J4RFJ1"/>